<organism evidence="3 4">
    <name type="scientific">Dyadobacter chenwenxiniae</name>
    <dbReference type="NCBI Taxonomy" id="2906456"/>
    <lineage>
        <taxon>Bacteria</taxon>
        <taxon>Pseudomonadati</taxon>
        <taxon>Bacteroidota</taxon>
        <taxon>Cytophagia</taxon>
        <taxon>Cytophagales</taxon>
        <taxon>Spirosomataceae</taxon>
        <taxon>Dyadobacter</taxon>
    </lineage>
</organism>
<keyword evidence="3" id="KW-0328">Glycosyltransferase</keyword>
<dbReference type="AlphaFoldDB" id="A0A9X1TCX2"/>
<dbReference type="GO" id="GO:0016757">
    <property type="term" value="F:glycosyltransferase activity"/>
    <property type="evidence" value="ECO:0007669"/>
    <property type="project" value="UniProtKB-KW"/>
</dbReference>
<dbReference type="Gene3D" id="3.40.50.2000">
    <property type="entry name" value="Glycogen Phosphorylase B"/>
    <property type="match status" value="2"/>
</dbReference>
<dbReference type="InterPro" id="IPR028098">
    <property type="entry name" value="Glyco_trans_4-like_N"/>
</dbReference>
<name>A0A9X1TCX2_9BACT</name>
<keyword evidence="3" id="KW-0808">Transferase</keyword>
<sequence>MKVLAITNDISQGGGEKLLASSLPIFKKKGIDISLLLLNAKGSVPAFLSDIKNSGITIHDLRINNFYNPLCAWKIRAFLEANSVDVVHVHLFPALYWASLAVSLMKEKPVLIFTEHSNHNKRRDKKYLQEIERAAYRPYSAIIAITDSVREKLSNWIGQSSKIQTINNGVDLSTIANAPKHDRSVLCSELNIPVNAKLMLMAASFRYPKDQAALIKACAILGEGHHVLLAGEGELKEKSQALAVQCGVGNRVHYLGFRTDISSLMKTVDLNILSSAYEGMSGVTLESLAAAVPFLGSDVAGIREIVPGKSFLFAPGDEHDLANKIAPIFQNPELSARMTNEATAFVRSFDMEYMVDKYILLYKTLLNRHI</sequence>
<dbReference type="InterPro" id="IPR001296">
    <property type="entry name" value="Glyco_trans_1"/>
</dbReference>
<gene>
    <name evidence="3" type="ORF">LXM26_07325</name>
</gene>
<dbReference type="Pfam" id="PF13439">
    <property type="entry name" value="Glyco_transf_4"/>
    <property type="match status" value="1"/>
</dbReference>
<comment type="caution">
    <text evidence="3">The sequence shown here is derived from an EMBL/GenBank/DDBJ whole genome shotgun (WGS) entry which is preliminary data.</text>
</comment>
<evidence type="ECO:0000313" key="3">
    <source>
        <dbReference type="EMBL" id="MCF0061301.1"/>
    </source>
</evidence>
<feature type="domain" description="Glycosyl transferase family 1" evidence="1">
    <location>
        <begin position="189"/>
        <end position="343"/>
    </location>
</feature>
<accession>A0A9X1TCX2</accession>
<dbReference type="RefSeq" id="WP_234654498.1">
    <property type="nucleotide sequence ID" value="NZ_CP094997.1"/>
</dbReference>
<evidence type="ECO:0000259" key="2">
    <source>
        <dbReference type="Pfam" id="PF13439"/>
    </source>
</evidence>
<dbReference type="EMBL" id="JAJTTC010000001">
    <property type="protein sequence ID" value="MCF0061301.1"/>
    <property type="molecule type" value="Genomic_DNA"/>
</dbReference>
<dbReference type="Proteomes" id="UP001139000">
    <property type="component" value="Unassembled WGS sequence"/>
</dbReference>
<feature type="domain" description="Glycosyltransferase subfamily 4-like N-terminal" evidence="2">
    <location>
        <begin position="14"/>
        <end position="173"/>
    </location>
</feature>
<dbReference type="Pfam" id="PF00534">
    <property type="entry name" value="Glycos_transf_1"/>
    <property type="match status" value="1"/>
</dbReference>
<evidence type="ECO:0000313" key="4">
    <source>
        <dbReference type="Proteomes" id="UP001139000"/>
    </source>
</evidence>
<dbReference type="SUPFAM" id="SSF53756">
    <property type="entry name" value="UDP-Glycosyltransferase/glycogen phosphorylase"/>
    <property type="match status" value="1"/>
</dbReference>
<protein>
    <submittedName>
        <fullName evidence="3">Glycosyltransferase</fullName>
        <ecNumber evidence="3">2.4.-.-</ecNumber>
    </submittedName>
</protein>
<evidence type="ECO:0000259" key="1">
    <source>
        <dbReference type="Pfam" id="PF00534"/>
    </source>
</evidence>
<proteinExistence type="predicted"/>
<dbReference type="PANTHER" id="PTHR12526:SF630">
    <property type="entry name" value="GLYCOSYLTRANSFERASE"/>
    <property type="match status" value="1"/>
</dbReference>
<dbReference type="EC" id="2.4.-.-" evidence="3"/>
<reference evidence="3" key="1">
    <citation type="submission" date="2021-12" db="EMBL/GenBank/DDBJ databases">
        <title>Novel species in genus Dyadobacter.</title>
        <authorList>
            <person name="Ma C."/>
        </authorList>
    </citation>
    <scope>NUCLEOTIDE SEQUENCE</scope>
    <source>
        <strain evidence="3">LJ419</strain>
    </source>
</reference>
<keyword evidence="4" id="KW-1185">Reference proteome</keyword>
<dbReference type="PANTHER" id="PTHR12526">
    <property type="entry name" value="GLYCOSYLTRANSFERASE"/>
    <property type="match status" value="1"/>
</dbReference>